<sequence length="50" mass="5784">MLIGNKIGTGGDPRRFDEHHKTEHKTSDNKAKRESLARPLENRGKHEMYP</sequence>
<dbReference type="AlphaFoldDB" id="A0A8S9M8S1"/>
<accession>A0A8S9M8S1</accession>
<feature type="compositionally biased region" description="Basic and acidic residues" evidence="1">
    <location>
        <begin position="12"/>
        <end position="50"/>
    </location>
</feature>
<name>A0A8S9M8S1_BRACR</name>
<proteinExistence type="predicted"/>
<organism evidence="2">
    <name type="scientific">Brassica cretica</name>
    <name type="common">Mustard</name>
    <dbReference type="NCBI Taxonomy" id="69181"/>
    <lineage>
        <taxon>Eukaryota</taxon>
        <taxon>Viridiplantae</taxon>
        <taxon>Streptophyta</taxon>
        <taxon>Embryophyta</taxon>
        <taxon>Tracheophyta</taxon>
        <taxon>Spermatophyta</taxon>
        <taxon>Magnoliopsida</taxon>
        <taxon>eudicotyledons</taxon>
        <taxon>Gunneridae</taxon>
        <taxon>Pentapetalae</taxon>
        <taxon>rosids</taxon>
        <taxon>malvids</taxon>
        <taxon>Brassicales</taxon>
        <taxon>Brassicaceae</taxon>
        <taxon>Brassiceae</taxon>
        <taxon>Brassica</taxon>
    </lineage>
</organism>
<evidence type="ECO:0000313" key="2">
    <source>
        <dbReference type="EMBL" id="KAF2614438.1"/>
    </source>
</evidence>
<feature type="region of interest" description="Disordered" evidence="1">
    <location>
        <begin position="1"/>
        <end position="50"/>
    </location>
</feature>
<gene>
    <name evidence="2" type="ORF">F2Q70_00008602</name>
</gene>
<reference evidence="2" key="1">
    <citation type="submission" date="2019-12" db="EMBL/GenBank/DDBJ databases">
        <title>Genome sequencing and annotation of Brassica cretica.</title>
        <authorList>
            <person name="Studholme D.J."/>
            <person name="Sarris P.F."/>
        </authorList>
    </citation>
    <scope>NUCLEOTIDE SEQUENCE</scope>
    <source>
        <strain evidence="2">PFS-102/07</strain>
        <tissue evidence="2">Leaf</tissue>
    </source>
</reference>
<comment type="caution">
    <text evidence="2">The sequence shown here is derived from an EMBL/GenBank/DDBJ whole genome shotgun (WGS) entry which is preliminary data.</text>
</comment>
<evidence type="ECO:0000256" key="1">
    <source>
        <dbReference type="SAM" id="MobiDB-lite"/>
    </source>
</evidence>
<dbReference type="EMBL" id="QGKY02000089">
    <property type="protein sequence ID" value="KAF2614438.1"/>
    <property type="molecule type" value="Genomic_DNA"/>
</dbReference>
<protein>
    <submittedName>
        <fullName evidence="2">Uncharacterized protein</fullName>
    </submittedName>
</protein>